<gene>
    <name evidence="15" type="primary">aat</name>
    <name evidence="16" type="ORF">AX660_07750</name>
</gene>
<dbReference type="GO" id="GO:0030163">
    <property type="term" value="P:protein catabolic process"/>
    <property type="evidence" value="ECO:0007669"/>
    <property type="project" value="UniProtKB-UniRule"/>
</dbReference>
<evidence type="ECO:0000256" key="4">
    <source>
        <dbReference type="ARBA" id="ARBA00023315"/>
    </source>
</evidence>
<dbReference type="InterPro" id="IPR016181">
    <property type="entry name" value="Acyl_CoA_acyltransferase"/>
</dbReference>
<comment type="caution">
    <text evidence="16">The sequence shown here is derived from an EMBL/GenBank/DDBJ whole genome shotgun (WGS) entry which is preliminary data.</text>
</comment>
<dbReference type="Gene3D" id="3.30.70.3550">
    <property type="entry name" value="Leucyl/phenylalanyl-tRNA-protein transferase, N-terminal domain"/>
    <property type="match status" value="1"/>
</dbReference>
<comment type="catalytic activity">
    <reaction evidence="5 15">
        <text>L-phenylalanyl-tRNA(Phe) + an N-terminal L-alpha-aminoacyl-[protein] = an N-terminal L-phenylalanyl-L-alpha-aminoacyl-[protein] + tRNA(Phe)</text>
        <dbReference type="Rhea" id="RHEA:43632"/>
        <dbReference type="Rhea" id="RHEA-COMP:9668"/>
        <dbReference type="Rhea" id="RHEA-COMP:9699"/>
        <dbReference type="Rhea" id="RHEA-COMP:10636"/>
        <dbReference type="Rhea" id="RHEA-COMP:10637"/>
        <dbReference type="ChEBI" id="CHEBI:78442"/>
        <dbReference type="ChEBI" id="CHEBI:78531"/>
        <dbReference type="ChEBI" id="CHEBI:78597"/>
        <dbReference type="ChEBI" id="CHEBI:83561"/>
        <dbReference type="EC" id="2.3.2.6"/>
    </reaction>
</comment>
<dbReference type="InterPro" id="IPR004616">
    <property type="entry name" value="Leu/Phe-tRNA_Trfase"/>
</dbReference>
<evidence type="ECO:0000256" key="8">
    <source>
        <dbReference type="ARBA" id="ARBA00054043"/>
    </source>
</evidence>
<dbReference type="AlphaFoldDB" id="A0A136A3X3"/>
<dbReference type="RefSeq" id="WP_068373295.1">
    <property type="nucleotide sequence ID" value="NZ_LSNE01000003.1"/>
</dbReference>
<evidence type="ECO:0000256" key="6">
    <source>
        <dbReference type="ARBA" id="ARBA00050652"/>
    </source>
</evidence>
<dbReference type="Proteomes" id="UP000070299">
    <property type="component" value="Unassembled WGS sequence"/>
</dbReference>
<comment type="function">
    <text evidence="8 15">Functions in the N-end rule pathway of protein degradation where it conjugates Leu, Phe and, less efficiently, Met from aminoacyl-tRNAs to the N-termini of proteins containing an N-terminal arginine or lysine.</text>
</comment>
<dbReference type="OrthoDB" id="9790282at2"/>
<keyword evidence="4 15" id="KW-0012">Acyltransferase</keyword>
<dbReference type="InterPro" id="IPR042221">
    <property type="entry name" value="Leu/Phe-tRNA_Trfase_N"/>
</dbReference>
<name>A0A136A3X3_9ALTE</name>
<dbReference type="PANTHER" id="PTHR30098:SF2">
    <property type="entry name" value="LEUCYL_PHENYLALANYL-TRNA--PROTEIN TRANSFERASE"/>
    <property type="match status" value="1"/>
</dbReference>
<dbReference type="GO" id="GO:0008914">
    <property type="term" value="F:leucyl-tRNA--protein transferase activity"/>
    <property type="evidence" value="ECO:0007669"/>
    <property type="project" value="UniProtKB-UniRule"/>
</dbReference>
<dbReference type="SUPFAM" id="SSF55729">
    <property type="entry name" value="Acyl-CoA N-acyltransferases (Nat)"/>
    <property type="match status" value="1"/>
</dbReference>
<proteinExistence type="inferred from homology"/>
<evidence type="ECO:0000256" key="11">
    <source>
        <dbReference type="ARBA" id="ARBA00074372"/>
    </source>
</evidence>
<dbReference type="PANTHER" id="PTHR30098">
    <property type="entry name" value="LEUCYL/PHENYLALANYL-TRNA--PROTEIN TRANSFERASE"/>
    <property type="match status" value="1"/>
</dbReference>
<evidence type="ECO:0000256" key="3">
    <source>
        <dbReference type="ARBA" id="ARBA00022679"/>
    </source>
</evidence>
<sequence length="237" mass="26983">MISLTKLDTSPYFPDPSLALSEPNGLLAFGGDLSTRRLVRAYSQGIFPWYSHEEPIMWWSPNPRGILPLDNFYCSTKLAKLVRQQRYQVTVNMAFEQVIDACATIQRKGPGAGTWITHEMVAAYIKLHHAGHSHSVEVWDDKRLVGGLYGIASGGLFCGESMFHRLTDCSKLAMYYLVNILRAENSPFIDCQMQNPHLQSLGCIEVPRVQFLQYLQQLNQQTFSSNCWQKRILSHQQ</sequence>
<evidence type="ECO:0000313" key="17">
    <source>
        <dbReference type="Proteomes" id="UP000070299"/>
    </source>
</evidence>
<dbReference type="Pfam" id="PF03588">
    <property type="entry name" value="Leu_Phe_trans"/>
    <property type="match status" value="1"/>
</dbReference>
<reference evidence="17" key="1">
    <citation type="submission" date="2016-02" db="EMBL/GenBank/DDBJ databases">
        <authorList>
            <person name="Schultz-Johansen M."/>
            <person name="Glaring M.A."/>
            <person name="Bech P.K."/>
            <person name="Stougaard P."/>
        </authorList>
    </citation>
    <scope>NUCLEOTIDE SEQUENCE [LARGE SCALE GENOMIC DNA]</scope>
    <source>
        <strain evidence="17">S66</strain>
    </source>
</reference>
<comment type="similarity">
    <text evidence="9 15">Belongs to the L/F-transferase family.</text>
</comment>
<dbReference type="InterPro" id="IPR042203">
    <property type="entry name" value="Leu/Phe-tRNA_Trfase_C"/>
</dbReference>
<comment type="catalytic activity">
    <reaction evidence="7 15">
        <text>N-terminal L-lysyl-[protein] + L-leucyl-tRNA(Leu) = N-terminal L-leucyl-L-lysyl-[protein] + tRNA(Leu) + H(+)</text>
        <dbReference type="Rhea" id="RHEA:12340"/>
        <dbReference type="Rhea" id="RHEA-COMP:9613"/>
        <dbReference type="Rhea" id="RHEA-COMP:9622"/>
        <dbReference type="Rhea" id="RHEA-COMP:12670"/>
        <dbReference type="Rhea" id="RHEA-COMP:12671"/>
        <dbReference type="ChEBI" id="CHEBI:15378"/>
        <dbReference type="ChEBI" id="CHEBI:65249"/>
        <dbReference type="ChEBI" id="CHEBI:78442"/>
        <dbReference type="ChEBI" id="CHEBI:78494"/>
        <dbReference type="ChEBI" id="CHEBI:133043"/>
        <dbReference type="EC" id="2.3.2.6"/>
    </reaction>
</comment>
<keyword evidence="3 15" id="KW-0808">Transferase</keyword>
<evidence type="ECO:0000256" key="2">
    <source>
        <dbReference type="ARBA" id="ARBA00022490"/>
    </source>
</evidence>
<dbReference type="NCBIfam" id="TIGR00667">
    <property type="entry name" value="aat"/>
    <property type="match status" value="1"/>
</dbReference>
<dbReference type="GO" id="GO:0005737">
    <property type="term" value="C:cytoplasm"/>
    <property type="evidence" value="ECO:0007669"/>
    <property type="project" value="UniProtKB-SubCell"/>
</dbReference>
<dbReference type="HAMAP" id="MF_00688">
    <property type="entry name" value="Leu_Phe_trans"/>
    <property type="match status" value="1"/>
</dbReference>
<dbReference type="Gene3D" id="3.40.630.70">
    <property type="entry name" value="Leucyl/phenylalanyl-tRNA-protein transferase, C-terminal domain"/>
    <property type="match status" value="1"/>
</dbReference>
<dbReference type="FunFam" id="3.30.70.3550:FF:000001">
    <property type="entry name" value="Leucyl/phenylalanyl-tRNA--protein transferase"/>
    <property type="match status" value="1"/>
</dbReference>
<evidence type="ECO:0000256" key="7">
    <source>
        <dbReference type="ARBA" id="ARBA00051538"/>
    </source>
</evidence>
<evidence type="ECO:0000256" key="5">
    <source>
        <dbReference type="ARBA" id="ARBA00050607"/>
    </source>
</evidence>
<evidence type="ECO:0000256" key="13">
    <source>
        <dbReference type="ARBA" id="ARBA00077165"/>
    </source>
</evidence>
<evidence type="ECO:0000256" key="12">
    <source>
        <dbReference type="ARBA" id="ARBA00077136"/>
    </source>
</evidence>
<evidence type="ECO:0000256" key="10">
    <source>
        <dbReference type="ARBA" id="ARBA00066767"/>
    </source>
</evidence>
<dbReference type="EC" id="2.3.2.6" evidence="10 15"/>
<dbReference type="FunFam" id="3.40.630.70:FF:000001">
    <property type="entry name" value="Leucyl/phenylalanyl-tRNA--protein transferase"/>
    <property type="match status" value="1"/>
</dbReference>
<evidence type="ECO:0000256" key="1">
    <source>
        <dbReference type="ARBA" id="ARBA00004496"/>
    </source>
</evidence>
<comment type="subcellular location">
    <subcellularLocation>
        <location evidence="1 15">Cytoplasm</location>
    </subcellularLocation>
</comment>
<evidence type="ECO:0000256" key="9">
    <source>
        <dbReference type="ARBA" id="ARBA00061535"/>
    </source>
</evidence>
<evidence type="ECO:0000256" key="15">
    <source>
        <dbReference type="HAMAP-Rule" id="MF_00688"/>
    </source>
</evidence>
<protein>
    <recommendedName>
        <fullName evidence="11 15">Leucyl/phenylalanyl-tRNA--protein transferase</fullName>
        <ecNumber evidence="10 15">2.3.2.6</ecNumber>
    </recommendedName>
    <alternativeName>
        <fullName evidence="12 15">L/F-transferase</fullName>
    </alternativeName>
    <alternativeName>
        <fullName evidence="13 15">Leucyltransferase</fullName>
    </alternativeName>
    <alternativeName>
        <fullName evidence="14 15">Phenyalanyltransferase</fullName>
    </alternativeName>
</protein>
<dbReference type="EMBL" id="LSNE01000003">
    <property type="protein sequence ID" value="KXI29906.1"/>
    <property type="molecule type" value="Genomic_DNA"/>
</dbReference>
<dbReference type="STRING" id="1799789.AX660_07750"/>
<keyword evidence="2 15" id="KW-0963">Cytoplasm</keyword>
<evidence type="ECO:0000313" key="16">
    <source>
        <dbReference type="EMBL" id="KXI29906.1"/>
    </source>
</evidence>
<evidence type="ECO:0000256" key="14">
    <source>
        <dbReference type="ARBA" id="ARBA00083640"/>
    </source>
</evidence>
<keyword evidence="17" id="KW-1185">Reference proteome</keyword>
<organism evidence="16 17">
    <name type="scientific">Paraglaciecola hydrolytica</name>
    <dbReference type="NCBI Taxonomy" id="1799789"/>
    <lineage>
        <taxon>Bacteria</taxon>
        <taxon>Pseudomonadati</taxon>
        <taxon>Pseudomonadota</taxon>
        <taxon>Gammaproteobacteria</taxon>
        <taxon>Alteromonadales</taxon>
        <taxon>Alteromonadaceae</taxon>
        <taxon>Paraglaciecola</taxon>
    </lineage>
</organism>
<accession>A0A136A3X3</accession>
<comment type="catalytic activity">
    <reaction evidence="6 15">
        <text>N-terminal L-arginyl-[protein] + L-leucyl-tRNA(Leu) = N-terminal L-leucyl-L-arginyl-[protein] + tRNA(Leu) + H(+)</text>
        <dbReference type="Rhea" id="RHEA:50416"/>
        <dbReference type="Rhea" id="RHEA-COMP:9613"/>
        <dbReference type="Rhea" id="RHEA-COMP:9622"/>
        <dbReference type="Rhea" id="RHEA-COMP:12672"/>
        <dbReference type="Rhea" id="RHEA-COMP:12673"/>
        <dbReference type="ChEBI" id="CHEBI:15378"/>
        <dbReference type="ChEBI" id="CHEBI:64719"/>
        <dbReference type="ChEBI" id="CHEBI:78442"/>
        <dbReference type="ChEBI" id="CHEBI:78494"/>
        <dbReference type="ChEBI" id="CHEBI:133044"/>
        <dbReference type="EC" id="2.3.2.6"/>
    </reaction>
</comment>